<feature type="region of interest" description="Disordered" evidence="1">
    <location>
        <begin position="1"/>
        <end position="34"/>
    </location>
</feature>
<organism evidence="2 3">
    <name type="scientific">Streptomyces cylindrosporus</name>
    <dbReference type="NCBI Taxonomy" id="2927583"/>
    <lineage>
        <taxon>Bacteria</taxon>
        <taxon>Bacillati</taxon>
        <taxon>Actinomycetota</taxon>
        <taxon>Actinomycetes</taxon>
        <taxon>Kitasatosporales</taxon>
        <taxon>Streptomycetaceae</taxon>
        <taxon>Streptomyces</taxon>
    </lineage>
</organism>
<keyword evidence="3" id="KW-1185">Reference proteome</keyword>
<evidence type="ECO:0000256" key="1">
    <source>
        <dbReference type="SAM" id="MobiDB-lite"/>
    </source>
</evidence>
<dbReference type="RefSeq" id="WP_242764010.1">
    <property type="nucleotide sequence ID" value="NZ_JALDAY010000003.1"/>
</dbReference>
<gene>
    <name evidence="2" type="ORF">MQP27_09965</name>
</gene>
<reference evidence="2" key="1">
    <citation type="submission" date="2022-03" db="EMBL/GenBank/DDBJ databases">
        <title>Streptomyces 7R015 and 7R016 isolated from Barleria lupulina in Thailand.</title>
        <authorList>
            <person name="Kanchanasin P."/>
            <person name="Phongsopitanun W."/>
            <person name="Tanasupawat S."/>
        </authorList>
    </citation>
    <scope>NUCLEOTIDE SEQUENCE</scope>
    <source>
        <strain evidence="2">7R015</strain>
    </source>
</reference>
<evidence type="ECO:0000313" key="2">
    <source>
        <dbReference type="EMBL" id="MCI3271436.1"/>
    </source>
</evidence>
<sequence>MSDPTVTPRDLAEKSTVQSGDATPETKRKAPEWPDDWDQVLDHAIRTWSGEWSPQRVVWLYLARYGRGMYRGDARRFLSERAHAGFLTLHDGNRRFYTLNTRKDSR</sequence>
<comment type="caution">
    <text evidence="2">The sequence shown here is derived from an EMBL/GenBank/DDBJ whole genome shotgun (WGS) entry which is preliminary data.</text>
</comment>
<evidence type="ECO:0000313" key="3">
    <source>
        <dbReference type="Proteomes" id="UP001165269"/>
    </source>
</evidence>
<protein>
    <submittedName>
        <fullName evidence="2">Uncharacterized protein</fullName>
    </submittedName>
</protein>
<accession>A0ABS9Y432</accession>
<name>A0ABS9Y432_9ACTN</name>
<dbReference type="EMBL" id="JALDAY010000003">
    <property type="protein sequence ID" value="MCI3271436.1"/>
    <property type="molecule type" value="Genomic_DNA"/>
</dbReference>
<dbReference type="Proteomes" id="UP001165269">
    <property type="component" value="Unassembled WGS sequence"/>
</dbReference>
<proteinExistence type="predicted"/>